<keyword evidence="1" id="KW-1133">Transmembrane helix</keyword>
<organism evidence="3 4">
    <name type="scientific">Brevibacterium sediminis</name>
    <dbReference type="NCBI Taxonomy" id="1857024"/>
    <lineage>
        <taxon>Bacteria</taxon>
        <taxon>Bacillati</taxon>
        <taxon>Actinomycetota</taxon>
        <taxon>Actinomycetes</taxon>
        <taxon>Micrococcales</taxon>
        <taxon>Brevibacteriaceae</taxon>
        <taxon>Brevibacterium</taxon>
    </lineage>
</organism>
<dbReference type="EMBL" id="VDMQ01000035">
    <property type="protein sequence ID" value="TNM51554.1"/>
    <property type="molecule type" value="Genomic_DNA"/>
</dbReference>
<name>A0A5C4WTB9_9MICO</name>
<dbReference type="Gene3D" id="1.20.1740.10">
    <property type="entry name" value="Amino acid/polyamine transporter I"/>
    <property type="match status" value="1"/>
</dbReference>
<evidence type="ECO:0000259" key="2">
    <source>
        <dbReference type="Pfam" id="PF13906"/>
    </source>
</evidence>
<protein>
    <recommendedName>
        <fullName evidence="2">Cationic amino acid transporter C-terminal domain-containing protein</fullName>
    </recommendedName>
</protein>
<sequence length="67" mass="7329">VVPALGAVACAFLMVNLGGRTWIVFGAWMVVGAIVYFTYSRRQVVRGVRGGGLSPPRRGTRQRRCPH</sequence>
<dbReference type="Pfam" id="PF13906">
    <property type="entry name" value="AA_permease_C"/>
    <property type="match status" value="1"/>
</dbReference>
<evidence type="ECO:0000313" key="4">
    <source>
        <dbReference type="Proteomes" id="UP000314223"/>
    </source>
</evidence>
<feature type="domain" description="Cationic amino acid transporter C-terminal" evidence="2">
    <location>
        <begin position="1"/>
        <end position="43"/>
    </location>
</feature>
<gene>
    <name evidence="3" type="ORF">FHQ09_18480</name>
</gene>
<evidence type="ECO:0000256" key="1">
    <source>
        <dbReference type="SAM" id="Phobius"/>
    </source>
</evidence>
<feature type="transmembrane region" description="Helical" evidence="1">
    <location>
        <begin position="22"/>
        <end position="39"/>
    </location>
</feature>
<proteinExistence type="predicted"/>
<dbReference type="InterPro" id="IPR029485">
    <property type="entry name" value="CAT_C"/>
</dbReference>
<dbReference type="Proteomes" id="UP000314223">
    <property type="component" value="Unassembled WGS sequence"/>
</dbReference>
<evidence type="ECO:0000313" key="3">
    <source>
        <dbReference type="EMBL" id="TNM51554.1"/>
    </source>
</evidence>
<reference evidence="3 4" key="1">
    <citation type="submission" date="2019-06" db="EMBL/GenBank/DDBJ databases">
        <authorList>
            <person name="Mardanova A.M."/>
            <person name="Pudova D.S."/>
            <person name="Shagimardanova E.I."/>
            <person name="Gogoleva N.E."/>
            <person name="Lutfullin M.T."/>
            <person name="Hadieva G.F."/>
            <person name="Sharipova M.R."/>
        </authorList>
    </citation>
    <scope>NUCLEOTIDE SEQUENCE [LARGE SCALE GENOMIC DNA]</scope>
    <source>
        <strain evidence="3 4">MG-1</strain>
    </source>
</reference>
<accession>A0A5C4WTB9</accession>
<dbReference type="AlphaFoldDB" id="A0A5C4WTB9"/>
<comment type="caution">
    <text evidence="3">The sequence shown here is derived from an EMBL/GenBank/DDBJ whole genome shotgun (WGS) entry which is preliminary data.</text>
</comment>
<keyword evidence="1" id="KW-0472">Membrane</keyword>
<keyword evidence="1" id="KW-0812">Transmembrane</keyword>
<feature type="non-terminal residue" evidence="3">
    <location>
        <position position="1"/>
    </location>
</feature>